<sequence length="250" mass="26705">GSPVNVNIYPNEQPPPSTINWGDQVWISPNGGSYQTGGGINGYDYLNNIIPKKPDSIPTHLETQPHTARTDGEKFVITSGGSFININDKIEVVLEAMWAMDQFGYSVQLNTTGLSIAPFYAVNGFHPNESTYSGLQAVNGTASLITTSSTFAASPYSLASPVMNSPAIGFGDPNIHTFSTENGSCVVSANSLKTDELTYSLLNYHNGLFYLVPSTTLGEVHLRKNAGGYIGEAFDITLRVTDGDGAIVDN</sequence>
<accession>X0X9Y1</accession>
<proteinExistence type="predicted"/>
<organism evidence="1">
    <name type="scientific">marine sediment metagenome</name>
    <dbReference type="NCBI Taxonomy" id="412755"/>
    <lineage>
        <taxon>unclassified sequences</taxon>
        <taxon>metagenomes</taxon>
        <taxon>ecological metagenomes</taxon>
    </lineage>
</organism>
<comment type="caution">
    <text evidence="1">The sequence shown here is derived from an EMBL/GenBank/DDBJ whole genome shotgun (WGS) entry which is preliminary data.</text>
</comment>
<evidence type="ECO:0000313" key="1">
    <source>
        <dbReference type="EMBL" id="GAG33453.1"/>
    </source>
</evidence>
<protein>
    <submittedName>
        <fullName evidence="1">Uncharacterized protein</fullName>
    </submittedName>
</protein>
<reference evidence="1" key="1">
    <citation type="journal article" date="2014" name="Front. Microbiol.">
        <title>High frequency of phylogenetically diverse reductive dehalogenase-homologous genes in deep subseafloor sedimentary metagenomes.</title>
        <authorList>
            <person name="Kawai M."/>
            <person name="Futagami T."/>
            <person name="Toyoda A."/>
            <person name="Takaki Y."/>
            <person name="Nishi S."/>
            <person name="Hori S."/>
            <person name="Arai W."/>
            <person name="Tsubouchi T."/>
            <person name="Morono Y."/>
            <person name="Uchiyama I."/>
            <person name="Ito T."/>
            <person name="Fujiyama A."/>
            <person name="Inagaki F."/>
            <person name="Takami H."/>
        </authorList>
    </citation>
    <scope>NUCLEOTIDE SEQUENCE</scope>
    <source>
        <strain evidence="1">Expedition CK06-06</strain>
    </source>
</reference>
<feature type="non-terminal residue" evidence="1">
    <location>
        <position position="250"/>
    </location>
</feature>
<name>X0X9Y1_9ZZZZ</name>
<gene>
    <name evidence="1" type="ORF">S01H1_66797</name>
</gene>
<dbReference type="EMBL" id="BARS01044184">
    <property type="protein sequence ID" value="GAG33453.1"/>
    <property type="molecule type" value="Genomic_DNA"/>
</dbReference>
<feature type="non-terminal residue" evidence="1">
    <location>
        <position position="1"/>
    </location>
</feature>
<dbReference type="AlphaFoldDB" id="X0X9Y1"/>